<proteinExistence type="predicted"/>
<keyword evidence="3" id="KW-1185">Reference proteome</keyword>
<sequence length="103" mass="11861">MTSSSLAMKRFDIEVCLKYGRKGWNCQGCGQGWTSFGCHSRRSSNARVSWCCRVCELVRAWPRLRHTAASVEFVLAQVFVLAQNSLEENKVLFVFSFFFSFFN</sequence>
<dbReference type="EnsemblPlants" id="Pp3c5_20249V3.1">
    <property type="protein sequence ID" value="Pp3c5_20249V3.1"/>
    <property type="gene ID" value="Pp3c5_20249"/>
</dbReference>
<evidence type="ECO:0000313" key="3">
    <source>
        <dbReference type="Proteomes" id="UP000006727"/>
    </source>
</evidence>
<accession>A0A2K1KKD9</accession>
<dbReference type="InParanoid" id="A0A2K1KKD9"/>
<dbReference type="Gramene" id="Pp3c5_20249V3.1">
    <property type="protein sequence ID" value="Pp3c5_20249V3.1"/>
    <property type="gene ID" value="Pp3c5_20249"/>
</dbReference>
<dbReference type="EMBL" id="ABEU02000005">
    <property type="protein sequence ID" value="PNR54248.1"/>
    <property type="molecule type" value="Genomic_DNA"/>
</dbReference>
<evidence type="ECO:0000313" key="1">
    <source>
        <dbReference type="EMBL" id="PNR54248.1"/>
    </source>
</evidence>
<dbReference type="AlphaFoldDB" id="A0A2K1KKD9"/>
<gene>
    <name evidence="1" type="ORF">PHYPA_007925</name>
</gene>
<reference evidence="2" key="3">
    <citation type="submission" date="2020-12" db="UniProtKB">
        <authorList>
            <consortium name="EnsemblPlants"/>
        </authorList>
    </citation>
    <scope>IDENTIFICATION</scope>
</reference>
<reference evidence="1 3" key="2">
    <citation type="journal article" date="2018" name="Plant J.">
        <title>The Physcomitrella patens chromosome-scale assembly reveals moss genome structure and evolution.</title>
        <authorList>
            <person name="Lang D."/>
            <person name="Ullrich K.K."/>
            <person name="Murat F."/>
            <person name="Fuchs J."/>
            <person name="Jenkins J."/>
            <person name="Haas F.B."/>
            <person name="Piednoel M."/>
            <person name="Gundlach H."/>
            <person name="Van Bel M."/>
            <person name="Meyberg R."/>
            <person name="Vives C."/>
            <person name="Morata J."/>
            <person name="Symeonidi A."/>
            <person name="Hiss M."/>
            <person name="Muchero W."/>
            <person name="Kamisugi Y."/>
            <person name="Saleh O."/>
            <person name="Blanc G."/>
            <person name="Decker E.L."/>
            <person name="van Gessel N."/>
            <person name="Grimwood J."/>
            <person name="Hayes R.D."/>
            <person name="Graham S.W."/>
            <person name="Gunter L.E."/>
            <person name="McDaniel S.F."/>
            <person name="Hoernstein S.N.W."/>
            <person name="Larsson A."/>
            <person name="Li F.W."/>
            <person name="Perroud P.F."/>
            <person name="Phillips J."/>
            <person name="Ranjan P."/>
            <person name="Rokshar D.S."/>
            <person name="Rothfels C.J."/>
            <person name="Schneider L."/>
            <person name="Shu S."/>
            <person name="Stevenson D.W."/>
            <person name="Thummler F."/>
            <person name="Tillich M."/>
            <person name="Villarreal Aguilar J.C."/>
            <person name="Widiez T."/>
            <person name="Wong G.K."/>
            <person name="Wymore A."/>
            <person name="Zhang Y."/>
            <person name="Zimmer A.D."/>
            <person name="Quatrano R.S."/>
            <person name="Mayer K.F.X."/>
            <person name="Goodstein D."/>
            <person name="Casacuberta J.M."/>
            <person name="Vandepoele K."/>
            <person name="Reski R."/>
            <person name="Cuming A.C."/>
            <person name="Tuskan G.A."/>
            <person name="Maumus F."/>
            <person name="Salse J."/>
            <person name="Schmutz J."/>
            <person name="Rensing S.A."/>
        </authorList>
    </citation>
    <scope>NUCLEOTIDE SEQUENCE [LARGE SCALE GENOMIC DNA]</scope>
    <source>
        <strain evidence="2 3">cv. Gransden 2004</strain>
    </source>
</reference>
<protein>
    <submittedName>
        <fullName evidence="1 2">Uncharacterized protein</fullName>
    </submittedName>
</protein>
<organism evidence="1">
    <name type="scientific">Physcomitrium patens</name>
    <name type="common">Spreading-leaved earth moss</name>
    <name type="synonym">Physcomitrella patens</name>
    <dbReference type="NCBI Taxonomy" id="3218"/>
    <lineage>
        <taxon>Eukaryota</taxon>
        <taxon>Viridiplantae</taxon>
        <taxon>Streptophyta</taxon>
        <taxon>Embryophyta</taxon>
        <taxon>Bryophyta</taxon>
        <taxon>Bryophytina</taxon>
        <taxon>Bryopsida</taxon>
        <taxon>Funariidae</taxon>
        <taxon>Funariales</taxon>
        <taxon>Funariaceae</taxon>
        <taxon>Physcomitrium</taxon>
    </lineage>
</organism>
<dbReference type="Proteomes" id="UP000006727">
    <property type="component" value="Chromosome 5"/>
</dbReference>
<evidence type="ECO:0000313" key="2">
    <source>
        <dbReference type="EnsemblPlants" id="Pp3c5_20249V3.1"/>
    </source>
</evidence>
<name>A0A2K1KKD9_PHYPA</name>
<reference evidence="1 3" key="1">
    <citation type="journal article" date="2008" name="Science">
        <title>The Physcomitrella genome reveals evolutionary insights into the conquest of land by plants.</title>
        <authorList>
            <person name="Rensing S."/>
            <person name="Lang D."/>
            <person name="Zimmer A."/>
            <person name="Terry A."/>
            <person name="Salamov A."/>
            <person name="Shapiro H."/>
            <person name="Nishiyama T."/>
            <person name="Perroud P.-F."/>
            <person name="Lindquist E."/>
            <person name="Kamisugi Y."/>
            <person name="Tanahashi T."/>
            <person name="Sakakibara K."/>
            <person name="Fujita T."/>
            <person name="Oishi K."/>
            <person name="Shin-I T."/>
            <person name="Kuroki Y."/>
            <person name="Toyoda A."/>
            <person name="Suzuki Y."/>
            <person name="Hashimoto A."/>
            <person name="Yamaguchi K."/>
            <person name="Sugano A."/>
            <person name="Kohara Y."/>
            <person name="Fujiyama A."/>
            <person name="Anterola A."/>
            <person name="Aoki S."/>
            <person name="Ashton N."/>
            <person name="Barbazuk W.B."/>
            <person name="Barker E."/>
            <person name="Bennetzen J."/>
            <person name="Bezanilla M."/>
            <person name="Blankenship R."/>
            <person name="Cho S.H."/>
            <person name="Dutcher S."/>
            <person name="Estelle M."/>
            <person name="Fawcett J.A."/>
            <person name="Gundlach H."/>
            <person name="Hanada K."/>
            <person name="Heyl A."/>
            <person name="Hicks K.A."/>
            <person name="Hugh J."/>
            <person name="Lohr M."/>
            <person name="Mayer K."/>
            <person name="Melkozernov A."/>
            <person name="Murata T."/>
            <person name="Nelson D."/>
            <person name="Pils B."/>
            <person name="Prigge M."/>
            <person name="Reiss B."/>
            <person name="Renner T."/>
            <person name="Rombauts S."/>
            <person name="Rushton P."/>
            <person name="Sanderfoot A."/>
            <person name="Schween G."/>
            <person name="Shiu S.-H."/>
            <person name="Stueber K."/>
            <person name="Theodoulou F.L."/>
            <person name="Tu H."/>
            <person name="Van de Peer Y."/>
            <person name="Verrier P.J."/>
            <person name="Waters E."/>
            <person name="Wood A."/>
            <person name="Yang L."/>
            <person name="Cove D."/>
            <person name="Cuming A."/>
            <person name="Hasebe M."/>
            <person name="Lucas S."/>
            <person name="Mishler D.B."/>
            <person name="Reski R."/>
            <person name="Grigoriev I."/>
            <person name="Quatrano R.S."/>
            <person name="Boore J.L."/>
        </authorList>
    </citation>
    <scope>NUCLEOTIDE SEQUENCE [LARGE SCALE GENOMIC DNA]</scope>
    <source>
        <strain evidence="2 3">cv. Gransden 2004</strain>
    </source>
</reference>